<dbReference type="AlphaFoldDB" id="A0A851C825"/>
<sequence>DFPIAGQNLFVNLATKIAKELNVSDCCVCGGPLATEVWPWRGMGLSMLEIIQMNVTTINKTVRPEGWVLNSITLGQECLGCQG</sequence>
<feature type="non-terminal residue" evidence="1">
    <location>
        <position position="83"/>
    </location>
</feature>
<evidence type="ECO:0000313" key="1">
    <source>
        <dbReference type="EMBL" id="NWI52257.1"/>
    </source>
</evidence>
<accession>A0A851C825</accession>
<keyword evidence="2" id="KW-1185">Reference proteome</keyword>
<dbReference type="Proteomes" id="UP000642973">
    <property type="component" value="Unassembled WGS sequence"/>
</dbReference>
<reference evidence="1" key="1">
    <citation type="submission" date="2019-10" db="EMBL/GenBank/DDBJ databases">
        <title>Bird 10,000 Genomes (B10K) Project - Family phase.</title>
        <authorList>
            <person name="Zhang G."/>
        </authorList>
    </citation>
    <scope>NUCLEOTIDE SEQUENCE</scope>
    <source>
        <strain evidence="1">B10K-DU-002-55</strain>
        <tissue evidence="1">Muscle</tissue>
    </source>
</reference>
<comment type="caution">
    <text evidence="1">The sequence shown here is derived from an EMBL/GenBank/DDBJ whole genome shotgun (WGS) entry which is preliminary data.</text>
</comment>
<gene>
    <name evidence="1" type="primary">Erv31_3</name>
    <name evidence="1" type="ORF">CALVIR_R14516</name>
</gene>
<name>A0A851C825_CALVR</name>
<feature type="non-terminal residue" evidence="1">
    <location>
        <position position="1"/>
    </location>
</feature>
<dbReference type="EMBL" id="WEIV01008770">
    <property type="protein sequence ID" value="NWI52257.1"/>
    <property type="molecule type" value="Genomic_DNA"/>
</dbReference>
<proteinExistence type="predicted"/>
<protein>
    <submittedName>
        <fullName evidence="1">ENR1 protein</fullName>
    </submittedName>
</protein>
<evidence type="ECO:0000313" key="2">
    <source>
        <dbReference type="Proteomes" id="UP000642973"/>
    </source>
</evidence>
<organism evidence="1 2">
    <name type="scientific">Calyptomena viridis</name>
    <name type="common">Lesser green broadbill</name>
    <dbReference type="NCBI Taxonomy" id="135972"/>
    <lineage>
        <taxon>Eukaryota</taxon>
        <taxon>Metazoa</taxon>
        <taxon>Chordata</taxon>
        <taxon>Craniata</taxon>
        <taxon>Vertebrata</taxon>
        <taxon>Euteleostomi</taxon>
        <taxon>Archelosauria</taxon>
        <taxon>Archosauria</taxon>
        <taxon>Dinosauria</taxon>
        <taxon>Saurischia</taxon>
        <taxon>Theropoda</taxon>
        <taxon>Coelurosauria</taxon>
        <taxon>Aves</taxon>
        <taxon>Neognathae</taxon>
        <taxon>Neoaves</taxon>
        <taxon>Telluraves</taxon>
        <taxon>Australaves</taxon>
        <taxon>Passeriformes</taxon>
        <taxon>Eurylaimidae</taxon>
        <taxon>Calyptomena</taxon>
    </lineage>
</organism>